<name>A0A8S5TC96_9CAUD</name>
<proteinExistence type="predicted"/>
<dbReference type="Gene3D" id="3.30.420.240">
    <property type="match status" value="1"/>
</dbReference>
<dbReference type="EMBL" id="BK032799">
    <property type="protein sequence ID" value="DAF60897.1"/>
    <property type="molecule type" value="Genomic_DNA"/>
</dbReference>
<evidence type="ECO:0000313" key="2">
    <source>
        <dbReference type="EMBL" id="DAF60897.1"/>
    </source>
</evidence>
<sequence length="614" mass="70527">MKSNTKQLRRRFMQNQLNRVINSANGVDNDIEENVIEWTTLFRRNWDIYAELVLGVKLKPFQRSALHLIGISDVYFWRASRGTSKSFITALAAIIKLLLYPNARVVVTATVVDQANRIITEKIVNELILKISPYLRYMYEQEWLLITKPSDTYIITNTLNGSTLNVLAPLPSSKGTRSNFTIYDEVAIMKKGDIDDIFDGMLTPRQPVYLSDPQYAKNKRWVEESKAIYLTSSFYSFMWWYNTWKQCVTGYYMDKRTKYNVSASDFFVSIENNLKTWGDYRRAKAIQGDIEFRMNYLNEAVGNSEDAFFGLESFKKAQVLEKCFMPPTPTDLIMGNEISNRKKKDNEIRIVVSDFAWTETKGNGNESDNSIAFCMAGIWKKDHFERHIEYGEMLPTADDADGCANRLKELKSLYDADYIVPDARSGGEAIMNSLSKPYNGEYGSYINPHGLTICDTVTYQVATDEKLTYYRTRCVDKDAIHCVIPMIGSAPLNTSYWRSMKRAFERGRVKLLISMGDRQKILQDNGEYYKMSANALANAVAPYGQTDLLLSESVNLRTEIKNDQIKLEAPRGGHRDRAVTCAMGMLVFDMIENEWLKQAQDDDDEDYENIQLVF</sequence>
<dbReference type="InterPro" id="IPR046461">
    <property type="entry name" value="TerL_ATPase"/>
</dbReference>
<dbReference type="Pfam" id="PF03354">
    <property type="entry name" value="TerL_ATPase"/>
    <property type="match status" value="1"/>
</dbReference>
<organism evidence="2">
    <name type="scientific">Siphoviridae sp. cteEQ43</name>
    <dbReference type="NCBI Taxonomy" id="2827905"/>
    <lineage>
        <taxon>Viruses</taxon>
        <taxon>Duplodnaviria</taxon>
        <taxon>Heunggongvirae</taxon>
        <taxon>Uroviricota</taxon>
        <taxon>Caudoviricetes</taxon>
    </lineage>
</organism>
<evidence type="ECO:0000259" key="1">
    <source>
        <dbReference type="Pfam" id="PF03354"/>
    </source>
</evidence>
<dbReference type="Gene3D" id="3.40.50.300">
    <property type="entry name" value="P-loop containing nucleotide triphosphate hydrolases"/>
    <property type="match status" value="1"/>
</dbReference>
<accession>A0A8S5TC96</accession>
<reference evidence="2" key="1">
    <citation type="journal article" date="2021" name="Proc. Natl. Acad. Sci. U.S.A.">
        <title>A Catalog of Tens of Thousands of Viruses from Human Metagenomes Reveals Hidden Associations with Chronic Diseases.</title>
        <authorList>
            <person name="Tisza M.J."/>
            <person name="Buck C.B."/>
        </authorList>
    </citation>
    <scope>NUCLEOTIDE SEQUENCE</scope>
    <source>
        <strain evidence="2">CteEQ43</strain>
    </source>
</reference>
<dbReference type="InterPro" id="IPR027417">
    <property type="entry name" value="P-loop_NTPase"/>
</dbReference>
<protein>
    <submittedName>
        <fullName evidence="2">Large terminase</fullName>
    </submittedName>
</protein>
<feature type="domain" description="Terminase large subunit-like ATPase" evidence="1">
    <location>
        <begin position="79"/>
        <end position="208"/>
    </location>
</feature>